<dbReference type="Proteomes" id="UP001075354">
    <property type="component" value="Chromosome 15"/>
</dbReference>
<evidence type="ECO:0000256" key="1">
    <source>
        <dbReference type="SAM" id="MobiDB-lite"/>
    </source>
</evidence>
<keyword evidence="2" id="KW-0812">Transmembrane</keyword>
<comment type="caution">
    <text evidence="3">The sequence shown here is derived from an EMBL/GenBank/DDBJ whole genome shotgun (WGS) entry which is preliminary data.</text>
</comment>
<feature type="region of interest" description="Disordered" evidence="1">
    <location>
        <begin position="242"/>
        <end position="269"/>
    </location>
</feature>
<accession>A0AAV7X723</accession>
<dbReference type="EMBL" id="JAPTSV010000015">
    <property type="protein sequence ID" value="KAJ1520321.1"/>
    <property type="molecule type" value="Genomic_DNA"/>
</dbReference>
<feature type="transmembrane region" description="Helical" evidence="2">
    <location>
        <begin position="53"/>
        <end position="78"/>
    </location>
</feature>
<feature type="transmembrane region" description="Helical" evidence="2">
    <location>
        <begin position="18"/>
        <end position="41"/>
    </location>
</feature>
<feature type="transmembrane region" description="Helical" evidence="2">
    <location>
        <begin position="187"/>
        <end position="204"/>
    </location>
</feature>
<sequence>MLAYCARHPLSRTGWRQILATTVVLAALGTLLAASVLLKMFMANAEAIWIADVFWFMVHNIVLFARLALPLAVLGAAAEDLRRDAAVLAACGQGAPRVALGGRGRPGREDYEDVLMRHTSTAAANDALAWRALRVRQHLVLDMTRIAAVVDGPQLLLGALQMSMSVLLLLSEALILVTRRRQASHTALLLGEAVASGAILWLVLDAHHWPVSKVLRQARPDAFLWEREPVFSRAGKLWPGHLQSMSHSRRPHENRERRKIRLPEPCPPD</sequence>
<name>A0AAV7X723_9NEOP</name>
<keyword evidence="4" id="KW-1185">Reference proteome</keyword>
<protein>
    <submittedName>
        <fullName evidence="3">Uncharacterized protein</fullName>
    </submittedName>
</protein>
<keyword evidence="2" id="KW-0472">Membrane</keyword>
<gene>
    <name evidence="3" type="ORF">ONE63_004520</name>
</gene>
<evidence type="ECO:0000313" key="3">
    <source>
        <dbReference type="EMBL" id="KAJ1520321.1"/>
    </source>
</evidence>
<proteinExistence type="predicted"/>
<evidence type="ECO:0000313" key="4">
    <source>
        <dbReference type="Proteomes" id="UP001075354"/>
    </source>
</evidence>
<evidence type="ECO:0000256" key="2">
    <source>
        <dbReference type="SAM" id="Phobius"/>
    </source>
</evidence>
<keyword evidence="2" id="KW-1133">Transmembrane helix</keyword>
<organism evidence="3 4">
    <name type="scientific">Megalurothrips usitatus</name>
    <name type="common">bean blossom thrips</name>
    <dbReference type="NCBI Taxonomy" id="439358"/>
    <lineage>
        <taxon>Eukaryota</taxon>
        <taxon>Metazoa</taxon>
        <taxon>Ecdysozoa</taxon>
        <taxon>Arthropoda</taxon>
        <taxon>Hexapoda</taxon>
        <taxon>Insecta</taxon>
        <taxon>Pterygota</taxon>
        <taxon>Neoptera</taxon>
        <taxon>Paraneoptera</taxon>
        <taxon>Thysanoptera</taxon>
        <taxon>Terebrantia</taxon>
        <taxon>Thripoidea</taxon>
        <taxon>Thripidae</taxon>
        <taxon>Megalurothrips</taxon>
    </lineage>
</organism>
<feature type="transmembrane region" description="Helical" evidence="2">
    <location>
        <begin position="155"/>
        <end position="175"/>
    </location>
</feature>
<dbReference type="AlphaFoldDB" id="A0AAV7X723"/>
<reference evidence="3" key="1">
    <citation type="submission" date="2022-12" db="EMBL/GenBank/DDBJ databases">
        <title>Chromosome-level genome assembly of the bean flower thrips Megalurothrips usitatus.</title>
        <authorList>
            <person name="Ma L."/>
            <person name="Liu Q."/>
            <person name="Li H."/>
            <person name="Cai W."/>
        </authorList>
    </citation>
    <scope>NUCLEOTIDE SEQUENCE</scope>
    <source>
        <strain evidence="3">Cailab_2022a</strain>
    </source>
</reference>